<evidence type="ECO:0000256" key="10">
    <source>
        <dbReference type="RuleBase" id="RU000579"/>
    </source>
</evidence>
<evidence type="ECO:0000313" key="15">
    <source>
        <dbReference type="Proteomes" id="UP001596138"/>
    </source>
</evidence>
<keyword evidence="6 10" id="KW-0028">Amino-acid biosynthesis</keyword>
<feature type="domain" description="Homoserine dehydrogenase catalytic" evidence="12">
    <location>
        <begin position="161"/>
        <end position="338"/>
    </location>
</feature>
<evidence type="ECO:0000256" key="5">
    <source>
        <dbReference type="ARBA" id="ARBA00013376"/>
    </source>
</evidence>
<evidence type="ECO:0000313" key="14">
    <source>
        <dbReference type="EMBL" id="MFC6239561.1"/>
    </source>
</evidence>
<evidence type="ECO:0000256" key="4">
    <source>
        <dbReference type="ARBA" id="ARBA00013213"/>
    </source>
</evidence>
<gene>
    <name evidence="14" type="ORF">ACFQGU_16940</name>
</gene>
<evidence type="ECO:0000256" key="9">
    <source>
        <dbReference type="ARBA" id="ARBA00023167"/>
    </source>
</evidence>
<comment type="catalytic activity">
    <reaction evidence="10">
        <text>L-homoserine + NADP(+) = L-aspartate 4-semialdehyde + NADPH + H(+)</text>
        <dbReference type="Rhea" id="RHEA:15761"/>
        <dbReference type="ChEBI" id="CHEBI:15378"/>
        <dbReference type="ChEBI" id="CHEBI:57476"/>
        <dbReference type="ChEBI" id="CHEBI:57783"/>
        <dbReference type="ChEBI" id="CHEBI:58349"/>
        <dbReference type="ChEBI" id="CHEBI:537519"/>
        <dbReference type="EC" id="1.1.1.3"/>
    </reaction>
</comment>
<evidence type="ECO:0000256" key="6">
    <source>
        <dbReference type="ARBA" id="ARBA00022605"/>
    </source>
</evidence>
<dbReference type="InterPro" id="IPR005106">
    <property type="entry name" value="Asp/hSer_DH_NAD-bd"/>
</dbReference>
<name>A0ABW1T498_9ACTN</name>
<keyword evidence="7 10" id="KW-0791">Threonine biosynthesis</keyword>
<dbReference type="PANTHER" id="PTHR43331">
    <property type="entry name" value="HOMOSERINE DEHYDROGENASE"/>
    <property type="match status" value="1"/>
</dbReference>
<accession>A0ABW1T498</accession>
<dbReference type="PIRSF" id="PIRSF036497">
    <property type="entry name" value="HDH_short"/>
    <property type="match status" value="1"/>
</dbReference>
<dbReference type="InterPro" id="IPR019811">
    <property type="entry name" value="HDH_CS"/>
</dbReference>
<dbReference type="EMBL" id="JBHSTI010000044">
    <property type="protein sequence ID" value="MFC6239561.1"/>
    <property type="molecule type" value="Genomic_DNA"/>
</dbReference>
<keyword evidence="9 10" id="KW-0486">Methionine biosynthesis</keyword>
<evidence type="ECO:0000256" key="1">
    <source>
        <dbReference type="ARBA" id="ARBA00005056"/>
    </source>
</evidence>
<feature type="domain" description="Aspartate/homoserine dehydrogenase NAD-binding" evidence="13">
    <location>
        <begin position="17"/>
        <end position="153"/>
    </location>
</feature>
<comment type="pathway">
    <text evidence="1 10">Amino-acid biosynthesis; L-threonine biosynthesis; L-threonine from L-aspartate: step 3/5.</text>
</comment>
<dbReference type="InterPro" id="IPR001342">
    <property type="entry name" value="HDH_cat"/>
</dbReference>
<dbReference type="InterPro" id="IPR036291">
    <property type="entry name" value="NAD(P)-bd_dom_sf"/>
</dbReference>
<dbReference type="RefSeq" id="WP_386768879.1">
    <property type="nucleotide sequence ID" value="NZ_JBHSTI010000044.1"/>
</dbReference>
<evidence type="ECO:0000256" key="7">
    <source>
        <dbReference type="ARBA" id="ARBA00022697"/>
    </source>
</evidence>
<dbReference type="EC" id="1.1.1.3" evidence="4 10"/>
<organism evidence="14 15">
    <name type="scientific">Longivirga aurantiaca</name>
    <dbReference type="NCBI Taxonomy" id="1837743"/>
    <lineage>
        <taxon>Bacteria</taxon>
        <taxon>Bacillati</taxon>
        <taxon>Actinomycetota</taxon>
        <taxon>Actinomycetes</taxon>
        <taxon>Sporichthyales</taxon>
        <taxon>Sporichthyaceae</taxon>
        <taxon>Longivirga</taxon>
    </lineage>
</organism>
<protein>
    <recommendedName>
        <fullName evidence="5 10">Homoserine dehydrogenase</fullName>
        <ecNumber evidence="4 10">1.1.1.3</ecNumber>
    </recommendedName>
</protein>
<dbReference type="Gene3D" id="3.40.50.720">
    <property type="entry name" value="NAD(P)-binding Rossmann-like Domain"/>
    <property type="match status" value="1"/>
</dbReference>
<comment type="caution">
    <text evidence="14">The sequence shown here is derived from an EMBL/GenBank/DDBJ whole genome shotgun (WGS) entry which is preliminary data.</text>
</comment>
<dbReference type="Proteomes" id="UP001596138">
    <property type="component" value="Unassembled WGS sequence"/>
</dbReference>
<keyword evidence="15" id="KW-1185">Reference proteome</keyword>
<evidence type="ECO:0000256" key="2">
    <source>
        <dbReference type="ARBA" id="ARBA00005062"/>
    </source>
</evidence>
<keyword evidence="8 10" id="KW-0560">Oxidoreductase</keyword>
<reference evidence="15" key="1">
    <citation type="journal article" date="2019" name="Int. J. Syst. Evol. Microbiol.">
        <title>The Global Catalogue of Microorganisms (GCM) 10K type strain sequencing project: providing services to taxonomists for standard genome sequencing and annotation.</title>
        <authorList>
            <consortium name="The Broad Institute Genomics Platform"/>
            <consortium name="The Broad Institute Genome Sequencing Center for Infectious Disease"/>
            <person name="Wu L."/>
            <person name="Ma J."/>
        </authorList>
    </citation>
    <scope>NUCLEOTIDE SEQUENCE [LARGE SCALE GENOMIC DNA]</scope>
    <source>
        <strain evidence="15">CGMCC 4.7317</strain>
    </source>
</reference>
<evidence type="ECO:0000256" key="8">
    <source>
        <dbReference type="ARBA" id="ARBA00023002"/>
    </source>
</evidence>
<comment type="similarity">
    <text evidence="3 11">Belongs to the homoserine dehydrogenase family.</text>
</comment>
<keyword evidence="10" id="KW-0521">NADP</keyword>
<evidence type="ECO:0000259" key="12">
    <source>
        <dbReference type="Pfam" id="PF00742"/>
    </source>
</evidence>
<dbReference type="PROSITE" id="PS01042">
    <property type="entry name" value="HOMOSER_DHGENASE"/>
    <property type="match status" value="1"/>
</dbReference>
<comment type="pathway">
    <text evidence="2 10">Amino-acid biosynthesis; L-methionine biosynthesis via de novo pathway; L-homoserine from L-aspartate: step 3/3.</text>
</comment>
<dbReference type="Gene3D" id="3.30.360.10">
    <property type="entry name" value="Dihydrodipicolinate Reductase, domain 2"/>
    <property type="match status" value="1"/>
</dbReference>
<evidence type="ECO:0000256" key="11">
    <source>
        <dbReference type="RuleBase" id="RU004171"/>
    </source>
</evidence>
<proteinExistence type="inferred from homology"/>
<evidence type="ECO:0000259" key="13">
    <source>
        <dbReference type="Pfam" id="PF03447"/>
    </source>
</evidence>
<dbReference type="PANTHER" id="PTHR43331:SF1">
    <property type="entry name" value="HOMOSERINE DEHYDROGENASE"/>
    <property type="match status" value="1"/>
</dbReference>
<dbReference type="SUPFAM" id="SSF55347">
    <property type="entry name" value="Glyceraldehyde-3-phosphate dehydrogenase-like, C-terminal domain"/>
    <property type="match status" value="1"/>
</dbReference>
<sequence>MDPSTDQPVVRRIALVGLGSVGRALAVLVAERHEQIVAELGVDLRITGVMTRTLGLVDAADGLDLAELARGAASGGRPYDVREVGAWLEHSRADVLVEASVVDLDSGEPATGFLREALGRGIHGVTANKGPVVHAYRELTALADAHGVRFRFEAATADCLPIYNLYRESLPLDRPHRFRGMVNGTTTVILETIEAGGTYADGVAEAQRRGIAEADPSLDVDGHDAAVKVIAIANVLMGADLRLTDIAVTGIRDLDPVEARDAASAGTPIRLVAEIESVDGVVHARVAPERLDARDPFVRVGGDDLAVHFDGDLMPGITVVGHGLTPRETAYGVLSDIVGVLRGR</sequence>
<dbReference type="Pfam" id="PF00742">
    <property type="entry name" value="Homoserine_dh"/>
    <property type="match status" value="1"/>
</dbReference>
<evidence type="ECO:0000256" key="3">
    <source>
        <dbReference type="ARBA" id="ARBA00006753"/>
    </source>
</evidence>
<dbReference type="SUPFAM" id="SSF51735">
    <property type="entry name" value="NAD(P)-binding Rossmann-fold domains"/>
    <property type="match status" value="1"/>
</dbReference>
<dbReference type="InterPro" id="IPR022697">
    <property type="entry name" value="HDH_short"/>
</dbReference>
<dbReference type="Pfam" id="PF03447">
    <property type="entry name" value="NAD_binding_3"/>
    <property type="match status" value="1"/>
</dbReference>